<evidence type="ECO:0000256" key="4">
    <source>
        <dbReference type="ARBA" id="ARBA00023163"/>
    </source>
</evidence>
<dbReference type="RefSeq" id="WP_346037160.1">
    <property type="nucleotide sequence ID" value="NZ_BAAALY010000018.1"/>
</dbReference>
<gene>
    <name evidence="6" type="ORF">GCM10009691_36960</name>
</gene>
<evidence type="ECO:0000313" key="7">
    <source>
        <dbReference type="Proteomes" id="UP001501791"/>
    </source>
</evidence>
<keyword evidence="7" id="KW-1185">Reference proteome</keyword>
<dbReference type="EMBL" id="BAAALY010000018">
    <property type="protein sequence ID" value="GAA1559552.1"/>
    <property type="molecule type" value="Genomic_DNA"/>
</dbReference>
<dbReference type="SUPFAM" id="SSF53850">
    <property type="entry name" value="Periplasmic binding protein-like II"/>
    <property type="match status" value="1"/>
</dbReference>
<dbReference type="Proteomes" id="UP001501791">
    <property type="component" value="Unassembled WGS sequence"/>
</dbReference>
<dbReference type="PROSITE" id="PS50931">
    <property type="entry name" value="HTH_LYSR"/>
    <property type="match status" value="1"/>
</dbReference>
<dbReference type="Gene3D" id="3.40.190.10">
    <property type="entry name" value="Periplasmic binding protein-like II"/>
    <property type="match status" value="2"/>
</dbReference>
<organism evidence="6 7">
    <name type="scientific">Brevibacterium picturae</name>
    <dbReference type="NCBI Taxonomy" id="260553"/>
    <lineage>
        <taxon>Bacteria</taxon>
        <taxon>Bacillati</taxon>
        <taxon>Actinomycetota</taxon>
        <taxon>Actinomycetes</taxon>
        <taxon>Micrococcales</taxon>
        <taxon>Brevibacteriaceae</taxon>
        <taxon>Brevibacterium</taxon>
    </lineage>
</organism>
<reference evidence="7" key="1">
    <citation type="journal article" date="2019" name="Int. J. Syst. Evol. Microbiol.">
        <title>The Global Catalogue of Microorganisms (GCM) 10K type strain sequencing project: providing services to taxonomists for standard genome sequencing and annotation.</title>
        <authorList>
            <consortium name="The Broad Institute Genomics Platform"/>
            <consortium name="The Broad Institute Genome Sequencing Center for Infectious Disease"/>
            <person name="Wu L."/>
            <person name="Ma J."/>
        </authorList>
    </citation>
    <scope>NUCLEOTIDE SEQUENCE [LARGE SCALE GENOMIC DNA]</scope>
    <source>
        <strain evidence="7">JCM 13319</strain>
    </source>
</reference>
<dbReference type="InterPro" id="IPR036390">
    <property type="entry name" value="WH_DNA-bd_sf"/>
</dbReference>
<dbReference type="SUPFAM" id="SSF46785">
    <property type="entry name" value="Winged helix' DNA-binding domain"/>
    <property type="match status" value="1"/>
</dbReference>
<keyword evidence="2" id="KW-0805">Transcription regulation</keyword>
<keyword evidence="3" id="KW-0238">DNA-binding</keyword>
<evidence type="ECO:0000313" key="6">
    <source>
        <dbReference type="EMBL" id="GAA1559552.1"/>
    </source>
</evidence>
<comment type="caution">
    <text evidence="6">The sequence shown here is derived from an EMBL/GenBank/DDBJ whole genome shotgun (WGS) entry which is preliminary data.</text>
</comment>
<dbReference type="Gene3D" id="1.10.10.10">
    <property type="entry name" value="Winged helix-like DNA-binding domain superfamily/Winged helix DNA-binding domain"/>
    <property type="match status" value="1"/>
</dbReference>
<dbReference type="InterPro" id="IPR000847">
    <property type="entry name" value="LysR_HTH_N"/>
</dbReference>
<dbReference type="InterPro" id="IPR036388">
    <property type="entry name" value="WH-like_DNA-bd_sf"/>
</dbReference>
<evidence type="ECO:0000256" key="3">
    <source>
        <dbReference type="ARBA" id="ARBA00023125"/>
    </source>
</evidence>
<feature type="domain" description="HTH lysR-type" evidence="5">
    <location>
        <begin position="3"/>
        <end position="60"/>
    </location>
</feature>
<keyword evidence="4" id="KW-0804">Transcription</keyword>
<dbReference type="PANTHER" id="PTHR30346:SF29">
    <property type="entry name" value="LYSR SUBSTRATE-BINDING"/>
    <property type="match status" value="1"/>
</dbReference>
<dbReference type="Pfam" id="PF00126">
    <property type="entry name" value="HTH_1"/>
    <property type="match status" value="1"/>
</dbReference>
<dbReference type="Pfam" id="PF03466">
    <property type="entry name" value="LysR_substrate"/>
    <property type="match status" value="1"/>
</dbReference>
<proteinExistence type="inferred from homology"/>
<sequence>MTIEWSRLRILDAVARTGSVTRAAKMLNMTGPAVSQQLRRIEAETRTTVVTPQGRGLRLTDTGRVLAVCARRMSELVQQADNELHENHSVVGSIRIGAIASIIRGLLTYVLSSFADRNPHVTVSVEDGETAAHLEQLVSGGLDLVLAESWSAAPLSLPAGIQSTPIARENAFVALPRQHPLGERNVIDLRDLANEVWATCARDSHDHRALVQSARGLGTDLDVRHFVADPVTQKSLIAQNLAVACLPFRECPQDEASIIFRPLAMDLHRDILQLTSDRTKTRALESLTSLLPST</sequence>
<protein>
    <submittedName>
        <fullName evidence="6">LysR family transcriptional regulator</fullName>
    </submittedName>
</protein>
<evidence type="ECO:0000256" key="1">
    <source>
        <dbReference type="ARBA" id="ARBA00009437"/>
    </source>
</evidence>
<dbReference type="InterPro" id="IPR005119">
    <property type="entry name" value="LysR_subst-bd"/>
</dbReference>
<name>A0ABP4NCC1_9MICO</name>
<evidence type="ECO:0000259" key="5">
    <source>
        <dbReference type="PROSITE" id="PS50931"/>
    </source>
</evidence>
<comment type="similarity">
    <text evidence="1">Belongs to the LysR transcriptional regulatory family.</text>
</comment>
<evidence type="ECO:0000256" key="2">
    <source>
        <dbReference type="ARBA" id="ARBA00023015"/>
    </source>
</evidence>
<dbReference type="PANTHER" id="PTHR30346">
    <property type="entry name" value="TRANSCRIPTIONAL DUAL REGULATOR HCAR-RELATED"/>
    <property type="match status" value="1"/>
</dbReference>
<accession>A0ABP4NCC1</accession>